<gene>
    <name evidence="2" type="ORF">QEH59_07960</name>
</gene>
<protein>
    <submittedName>
        <fullName evidence="2">Uncharacterized protein</fullName>
    </submittedName>
</protein>
<evidence type="ECO:0000313" key="2">
    <source>
        <dbReference type="EMBL" id="MDQ8194356.1"/>
    </source>
</evidence>
<dbReference type="EMBL" id="JARXIC010000010">
    <property type="protein sequence ID" value="MDQ8194356.1"/>
    <property type="molecule type" value="Genomic_DNA"/>
</dbReference>
<name>A0ABU1AHV9_9BACT</name>
<sequence>MLRYIYRWRYRRAQKAGSYKVPSDRNGYSNGRVNLGSYMSQPSVRGRTFDRFDLPRQRRKGLAIVITILLALLFGWIVIESIAAFAILKN</sequence>
<organism evidence="2 3">
    <name type="scientific">Thalassobacterium sedimentorum</name>
    <dbReference type="NCBI Taxonomy" id="3041258"/>
    <lineage>
        <taxon>Bacteria</taxon>
        <taxon>Pseudomonadati</taxon>
        <taxon>Verrucomicrobiota</taxon>
        <taxon>Opitutia</taxon>
        <taxon>Puniceicoccales</taxon>
        <taxon>Coraliomargaritaceae</taxon>
        <taxon>Thalassobacterium</taxon>
    </lineage>
</organism>
<dbReference type="Proteomes" id="UP001243717">
    <property type="component" value="Unassembled WGS sequence"/>
</dbReference>
<accession>A0ABU1AHV9</accession>
<proteinExistence type="predicted"/>
<keyword evidence="1" id="KW-1133">Transmembrane helix</keyword>
<keyword evidence="1" id="KW-0472">Membrane</keyword>
<evidence type="ECO:0000256" key="1">
    <source>
        <dbReference type="SAM" id="Phobius"/>
    </source>
</evidence>
<feature type="transmembrane region" description="Helical" evidence="1">
    <location>
        <begin position="61"/>
        <end position="88"/>
    </location>
</feature>
<keyword evidence="3" id="KW-1185">Reference proteome</keyword>
<dbReference type="RefSeq" id="WP_308984831.1">
    <property type="nucleotide sequence ID" value="NZ_JARXIC010000010.1"/>
</dbReference>
<evidence type="ECO:0000313" key="3">
    <source>
        <dbReference type="Proteomes" id="UP001243717"/>
    </source>
</evidence>
<keyword evidence="1" id="KW-0812">Transmembrane</keyword>
<reference evidence="2 3" key="1">
    <citation type="submission" date="2023-04" db="EMBL/GenBank/DDBJ databases">
        <title>A novel bacteria isolated from coastal sediment.</title>
        <authorList>
            <person name="Liu X.-J."/>
            <person name="Du Z.-J."/>
        </authorList>
    </citation>
    <scope>NUCLEOTIDE SEQUENCE [LARGE SCALE GENOMIC DNA]</scope>
    <source>
        <strain evidence="2 3">SDUM461004</strain>
    </source>
</reference>
<comment type="caution">
    <text evidence="2">The sequence shown here is derived from an EMBL/GenBank/DDBJ whole genome shotgun (WGS) entry which is preliminary data.</text>
</comment>